<comment type="caution">
    <text evidence="2">The sequence shown here is derived from an EMBL/GenBank/DDBJ whole genome shotgun (WGS) entry which is preliminary data.</text>
</comment>
<evidence type="ECO:0000256" key="1">
    <source>
        <dbReference type="ARBA" id="ARBA00022763"/>
    </source>
</evidence>
<dbReference type="EMBL" id="JAGGMS010000001">
    <property type="protein sequence ID" value="MBP2180579.1"/>
    <property type="molecule type" value="Genomic_DNA"/>
</dbReference>
<accession>A0ABS4PP17</accession>
<dbReference type="InterPro" id="IPR050356">
    <property type="entry name" value="SulA_CellDiv_inhibitor"/>
</dbReference>
<reference evidence="2 3" key="1">
    <citation type="submission" date="2021-03" db="EMBL/GenBank/DDBJ databases">
        <title>Sequencing the genomes of 1000 actinobacteria strains.</title>
        <authorList>
            <person name="Klenk H.-P."/>
        </authorList>
    </citation>
    <scope>NUCLEOTIDE SEQUENCE [LARGE SCALE GENOMIC DNA]</scope>
    <source>
        <strain evidence="2 3">DSM 45510</strain>
    </source>
</reference>
<dbReference type="SUPFAM" id="SSF56672">
    <property type="entry name" value="DNA/RNA polymerases"/>
    <property type="match status" value="1"/>
</dbReference>
<dbReference type="PANTHER" id="PTHR35369:SF2">
    <property type="entry name" value="BLR3025 PROTEIN"/>
    <property type="match status" value="1"/>
</dbReference>
<name>A0ABS4PP17_9PSEU</name>
<evidence type="ECO:0000313" key="2">
    <source>
        <dbReference type="EMBL" id="MBP2180579.1"/>
    </source>
</evidence>
<organism evidence="2 3">
    <name type="scientific">Amycolatopsis magusensis</name>
    <dbReference type="NCBI Taxonomy" id="882444"/>
    <lineage>
        <taxon>Bacteria</taxon>
        <taxon>Bacillati</taxon>
        <taxon>Actinomycetota</taxon>
        <taxon>Actinomycetes</taxon>
        <taxon>Pseudonocardiales</taxon>
        <taxon>Pseudonocardiaceae</taxon>
        <taxon>Amycolatopsis</taxon>
    </lineage>
</organism>
<sequence length="455" mass="49077">MRRRDAQARCPELVVFGAEPERDARFFESVAAAVEEVVVGVEVVRPGIVAMPVAGAAGYFGGEQRLAELLVDQVAVECQVGVADGLFAATLAAHRSALVDPGRTAEFLAPLDIRELDQPGSDRAELVDLLRRLGLRTLGAFAALTTREVLSRFGAAGELAHRLASGQAERPPVRRRPPPELTVTKEFDPPLDRVDVAAFMGKTMAAGFQSGLAAWGLACTRLGVYARTENGEELTRVWRCAEPLDAQGVADRIRWQFEGWLKGTSGRPTAGVVQLRLVPEETVEGRSLQLGLIGTEQQLADERAAQAMVHVQGLLGPEAVVTPVLDGGRGPTERVRLVPWGDRRVPERQPEARWDGRLPMPATVFTRPLPVRVLDAAGAEVRITDRYQVSGPPAAVVVNDGPPRPVCGWGGPWRTRAAGADRVRLQVVLDGEAGPAVLLVRALDNPMWTVEGVYD</sequence>
<gene>
    <name evidence="2" type="ORF">JOM49_002105</name>
</gene>
<keyword evidence="1" id="KW-0227">DNA damage</keyword>
<keyword evidence="3" id="KW-1185">Reference proteome</keyword>
<dbReference type="Proteomes" id="UP000741013">
    <property type="component" value="Unassembled WGS sequence"/>
</dbReference>
<dbReference type="PANTHER" id="PTHR35369">
    <property type="entry name" value="BLR3025 PROTEIN-RELATED"/>
    <property type="match status" value="1"/>
</dbReference>
<protein>
    <submittedName>
        <fullName evidence="2">Protein ImuB</fullName>
    </submittedName>
</protein>
<evidence type="ECO:0000313" key="3">
    <source>
        <dbReference type="Proteomes" id="UP000741013"/>
    </source>
</evidence>
<proteinExistence type="predicted"/>
<dbReference type="InterPro" id="IPR043502">
    <property type="entry name" value="DNA/RNA_pol_sf"/>
</dbReference>